<dbReference type="PANTHER" id="PTHR35851:SF1">
    <property type="entry name" value="CELL DIVISION PROTEIN FTSQ"/>
    <property type="match status" value="1"/>
</dbReference>
<organism evidence="12">
    <name type="scientific">Caulobacter sp. 73W</name>
    <dbReference type="NCBI Taxonomy" id="3161137"/>
    <lineage>
        <taxon>Bacteria</taxon>
        <taxon>Pseudomonadati</taxon>
        <taxon>Pseudomonadota</taxon>
        <taxon>Alphaproteobacteria</taxon>
        <taxon>Caulobacterales</taxon>
        <taxon>Caulobacteraceae</taxon>
        <taxon>Caulobacter</taxon>
    </lineage>
</organism>
<dbReference type="GO" id="GO:0032153">
    <property type="term" value="C:cell division site"/>
    <property type="evidence" value="ECO:0007669"/>
    <property type="project" value="UniProtKB-UniRule"/>
</dbReference>
<accession>A0AB39KT26</accession>
<proteinExistence type="inferred from homology"/>
<dbReference type="AlphaFoldDB" id="A0AB39KT26"/>
<gene>
    <name evidence="9" type="primary">ftsQ</name>
    <name evidence="12" type="ORF">ABOZ73_17355</name>
</gene>
<keyword evidence="3 9" id="KW-0997">Cell inner membrane</keyword>
<evidence type="ECO:0000256" key="7">
    <source>
        <dbReference type="ARBA" id="ARBA00023136"/>
    </source>
</evidence>
<dbReference type="EMBL" id="CP158375">
    <property type="protein sequence ID" value="XDO96514.1"/>
    <property type="molecule type" value="Genomic_DNA"/>
</dbReference>
<keyword evidence="7 9" id="KW-0472">Membrane</keyword>
<dbReference type="InterPro" id="IPR005548">
    <property type="entry name" value="Cell_div_FtsQ/DivIB_C"/>
</dbReference>
<dbReference type="InterPro" id="IPR013685">
    <property type="entry name" value="POTRA_FtsQ_type"/>
</dbReference>
<dbReference type="InterPro" id="IPR026579">
    <property type="entry name" value="FtsQ"/>
</dbReference>
<dbReference type="Gene3D" id="3.10.20.310">
    <property type="entry name" value="membrane protein fhac"/>
    <property type="match status" value="1"/>
</dbReference>
<evidence type="ECO:0000256" key="10">
    <source>
        <dbReference type="SAM" id="MobiDB-lite"/>
    </source>
</evidence>
<keyword evidence="4 9" id="KW-0132">Cell division</keyword>
<comment type="similarity">
    <text evidence="9">Belongs to the FtsQ/DivIB family. FtsQ subfamily.</text>
</comment>
<dbReference type="PANTHER" id="PTHR35851">
    <property type="entry name" value="CELL DIVISION PROTEIN FTSQ"/>
    <property type="match status" value="1"/>
</dbReference>
<evidence type="ECO:0000259" key="11">
    <source>
        <dbReference type="PROSITE" id="PS51779"/>
    </source>
</evidence>
<evidence type="ECO:0000256" key="1">
    <source>
        <dbReference type="ARBA" id="ARBA00004370"/>
    </source>
</evidence>
<comment type="subcellular location">
    <subcellularLocation>
        <location evidence="9">Cell inner membrane</location>
        <topology evidence="9">Single-pass type II membrane protein</topology>
    </subcellularLocation>
    <subcellularLocation>
        <location evidence="1">Membrane</location>
    </subcellularLocation>
    <text evidence="9">Localizes to the division septum.</text>
</comment>
<dbReference type="HAMAP" id="MF_00911">
    <property type="entry name" value="FtsQ_subfam"/>
    <property type="match status" value="1"/>
</dbReference>
<evidence type="ECO:0000256" key="9">
    <source>
        <dbReference type="HAMAP-Rule" id="MF_00911"/>
    </source>
</evidence>
<dbReference type="InterPro" id="IPR034746">
    <property type="entry name" value="POTRA"/>
</dbReference>
<dbReference type="Pfam" id="PF03799">
    <property type="entry name" value="FtsQ_DivIB_C"/>
    <property type="match status" value="1"/>
</dbReference>
<name>A0AB39KT26_9CAUL</name>
<reference evidence="12" key="1">
    <citation type="submission" date="2024-06" db="EMBL/GenBank/DDBJ databases">
        <title>Caulobacter inopinatus, sp. nov.</title>
        <authorList>
            <person name="Donachie S.P."/>
        </authorList>
    </citation>
    <scope>NUCLEOTIDE SEQUENCE</scope>
    <source>
        <strain evidence="12">73W</strain>
    </source>
</reference>
<evidence type="ECO:0000256" key="6">
    <source>
        <dbReference type="ARBA" id="ARBA00022989"/>
    </source>
</evidence>
<comment type="function">
    <text evidence="9">Essential cell division protein.</text>
</comment>
<dbReference type="PROSITE" id="PS51779">
    <property type="entry name" value="POTRA"/>
    <property type="match status" value="1"/>
</dbReference>
<dbReference type="RefSeq" id="WP_369059356.1">
    <property type="nucleotide sequence ID" value="NZ_CP158375.1"/>
</dbReference>
<keyword evidence="2 9" id="KW-1003">Cell membrane</keyword>
<evidence type="ECO:0000256" key="3">
    <source>
        <dbReference type="ARBA" id="ARBA00022519"/>
    </source>
</evidence>
<dbReference type="GO" id="GO:0090529">
    <property type="term" value="P:cell septum assembly"/>
    <property type="evidence" value="ECO:0007669"/>
    <property type="project" value="InterPro"/>
</dbReference>
<keyword evidence="5 9" id="KW-0812">Transmembrane</keyword>
<keyword evidence="8 9" id="KW-0131">Cell cycle</keyword>
<feature type="region of interest" description="Disordered" evidence="10">
    <location>
        <begin position="1"/>
        <end position="42"/>
    </location>
</feature>
<sequence>MPAAQRGARQNNEAKPRVRKPASPVNTRAAKKPAPGAAPARPSLSPKILLAAGGAVLLLGVVVMLATGDRAQRIAEGVSTGVDNRFAAMGFRLKAVHVQGASAMASPDILRASGLYRDQPLLGLDLEQVRQRVQSVGWVKEVKVVRLLPDTLVLAVKERRPTAVWQHAGRTVVIDGEGGAITEADPGRFPQLPLIVGAGADIAAPAILPAVAQRQRLTDRLEAMVRVDQRRWDLRLKDGSLVQLPAIDEESALIQLDQLDQRQRILDLGFARIDLRDPEMIAVRPKDAPAVGQMVAGGA</sequence>
<evidence type="ECO:0000256" key="2">
    <source>
        <dbReference type="ARBA" id="ARBA00022475"/>
    </source>
</evidence>
<dbReference type="Pfam" id="PF08478">
    <property type="entry name" value="POTRA_1"/>
    <property type="match status" value="1"/>
</dbReference>
<dbReference type="GO" id="GO:0005886">
    <property type="term" value="C:plasma membrane"/>
    <property type="evidence" value="ECO:0007669"/>
    <property type="project" value="UniProtKB-SubCell"/>
</dbReference>
<evidence type="ECO:0000313" key="12">
    <source>
        <dbReference type="EMBL" id="XDO96514.1"/>
    </source>
</evidence>
<evidence type="ECO:0000256" key="4">
    <source>
        <dbReference type="ARBA" id="ARBA00022618"/>
    </source>
</evidence>
<evidence type="ECO:0000256" key="8">
    <source>
        <dbReference type="ARBA" id="ARBA00023306"/>
    </source>
</evidence>
<keyword evidence="6 9" id="KW-1133">Transmembrane helix</keyword>
<feature type="transmembrane region" description="Helical" evidence="9">
    <location>
        <begin position="48"/>
        <end position="66"/>
    </location>
</feature>
<protein>
    <recommendedName>
        <fullName evidence="9">Cell division protein FtsQ</fullName>
    </recommendedName>
</protein>
<dbReference type="GO" id="GO:0043093">
    <property type="term" value="P:FtsZ-dependent cytokinesis"/>
    <property type="evidence" value="ECO:0007669"/>
    <property type="project" value="UniProtKB-UniRule"/>
</dbReference>
<feature type="domain" description="POTRA" evidence="11">
    <location>
        <begin position="91"/>
        <end position="159"/>
    </location>
</feature>
<evidence type="ECO:0000256" key="5">
    <source>
        <dbReference type="ARBA" id="ARBA00022692"/>
    </source>
</evidence>
<feature type="compositionally biased region" description="Low complexity" evidence="10">
    <location>
        <begin position="32"/>
        <end position="42"/>
    </location>
</feature>